<dbReference type="EMBL" id="CP143423">
    <property type="protein sequence ID" value="WVX49856.1"/>
    <property type="molecule type" value="Genomic_DNA"/>
</dbReference>
<accession>A0ABZ2BX11</accession>
<evidence type="ECO:0000313" key="2">
    <source>
        <dbReference type="Proteomes" id="UP001318682"/>
    </source>
</evidence>
<reference evidence="1 2" key="1">
    <citation type="submission" date="2015-07" db="EMBL/GenBank/DDBJ databases">
        <authorList>
            <person name="Voget S."/>
            <person name="Dogs M."/>
            <person name="Brinkhoff T.H."/>
            <person name="Daniel R."/>
        </authorList>
    </citation>
    <scope>NUCLEOTIDE SEQUENCE [LARGE SCALE GENOMIC DNA]</scope>
    <source>
        <strain evidence="1 2">B14</strain>
    </source>
</reference>
<gene>
    <name evidence="1" type="ORF">ROLI_029510</name>
</gene>
<evidence type="ECO:0000313" key="1">
    <source>
        <dbReference type="EMBL" id="WVX49856.1"/>
    </source>
</evidence>
<dbReference type="Proteomes" id="UP001318682">
    <property type="component" value="Chromosome"/>
</dbReference>
<proteinExistence type="predicted"/>
<organism evidence="1 2">
    <name type="scientific">Roseobacter fucihabitans</name>
    <dbReference type="NCBI Taxonomy" id="1537242"/>
    <lineage>
        <taxon>Bacteria</taxon>
        <taxon>Pseudomonadati</taxon>
        <taxon>Pseudomonadota</taxon>
        <taxon>Alphaproteobacteria</taxon>
        <taxon>Rhodobacterales</taxon>
        <taxon>Roseobacteraceae</taxon>
        <taxon>Roseobacter</taxon>
    </lineage>
</organism>
<protein>
    <submittedName>
        <fullName evidence="1">Uncharacterized protein</fullName>
    </submittedName>
</protein>
<keyword evidence="2" id="KW-1185">Reference proteome</keyword>
<sequence length="38" mass="4266">MLLLSVKSVRLGHSFAYSEVVLHLQSRDLTLLVIVLNT</sequence>
<reference evidence="2" key="2">
    <citation type="submission" date="2024-01" db="EMBL/GenBank/DDBJ databases">
        <title>Roseobacter fucihabitans sp. nov., isolated from the brown alga Fucus spiralis.</title>
        <authorList>
            <person name="Hahnke S."/>
            <person name="Berger M."/>
            <person name="Schlingloff A."/>
            <person name="Athale I."/>
            <person name="Neumann-Schaal M."/>
            <person name="Adenaya A."/>
            <person name="Poehlein A."/>
            <person name="Daniel R."/>
            <person name="Pertersen J."/>
            <person name="Brinkhoff T."/>
        </authorList>
    </citation>
    <scope>NUCLEOTIDE SEQUENCE [LARGE SCALE GENOMIC DNA]</scope>
    <source>
        <strain evidence="2">B14</strain>
    </source>
</reference>
<name>A0ABZ2BX11_9RHOB</name>